<dbReference type="RefSeq" id="WP_072299486.1">
    <property type="nucleotide sequence ID" value="NZ_FPIP01000002.1"/>
</dbReference>
<dbReference type="SUPFAM" id="SSF53448">
    <property type="entry name" value="Nucleotide-diphospho-sugar transferases"/>
    <property type="match status" value="1"/>
</dbReference>
<feature type="domain" description="Glycosyltransferase 2-like" evidence="3">
    <location>
        <begin position="9"/>
        <end position="126"/>
    </location>
</feature>
<dbReference type="Gene3D" id="3.40.50.720">
    <property type="entry name" value="NAD(P)-binding Rossmann-like Domain"/>
    <property type="match status" value="1"/>
</dbReference>
<sequence>MQTGNSLISVIVPIYKIDKYIGICIESLINQTYKNLEIILVDDGSPDRCPEICDLYAKKDNRIKVIHKENGGLVSARKAGLLASSGEYVGYVDGDDWVGAGFYEALYTSIVTSDADIACAGQSRDLFERSVHFTNSLPSGIYEGAKLEELYRNMISNGEFYRPGVTTYVWNKLFKREVLMEAQLNVDDRISIGEDGAVTYPALLAAKKVCITDNCAYHYRQREDSMLKKSESFANEAKKLKYLYDYLIDFAEKHNNEYDIIKQITDYVLSICIIRSGGILDGTETESEFTPYGSKIDGKKLVIYSAGTFGQQLMNRFLENSRCDVVGWVDDDYWEYRRCCMDVDSVESITKLEYDYVLIATVDRILAKNISNRLLDYGLSKEKILIVSCDEAIREELLGRYLNCK</sequence>
<dbReference type="PANTHER" id="PTHR22916:SF51">
    <property type="entry name" value="GLYCOSYLTRANSFERASE EPSH-RELATED"/>
    <property type="match status" value="1"/>
</dbReference>
<dbReference type="EMBL" id="FPIP01000002">
    <property type="protein sequence ID" value="SFW21495.1"/>
    <property type="molecule type" value="Genomic_DNA"/>
</dbReference>
<evidence type="ECO:0000313" key="5">
    <source>
        <dbReference type="Proteomes" id="UP000183461"/>
    </source>
</evidence>
<evidence type="ECO:0000256" key="1">
    <source>
        <dbReference type="ARBA" id="ARBA00022676"/>
    </source>
</evidence>
<gene>
    <name evidence="4" type="ORF">SAMN02910280_1117</name>
</gene>
<dbReference type="Gene3D" id="3.90.550.10">
    <property type="entry name" value="Spore Coat Polysaccharide Biosynthesis Protein SpsA, Chain A"/>
    <property type="match status" value="1"/>
</dbReference>
<dbReference type="InterPro" id="IPR029044">
    <property type="entry name" value="Nucleotide-diphossugar_trans"/>
</dbReference>
<organism evidence="4 5">
    <name type="scientific">Ruminococcus flavefaciens</name>
    <dbReference type="NCBI Taxonomy" id="1265"/>
    <lineage>
        <taxon>Bacteria</taxon>
        <taxon>Bacillati</taxon>
        <taxon>Bacillota</taxon>
        <taxon>Clostridia</taxon>
        <taxon>Eubacteriales</taxon>
        <taxon>Oscillospiraceae</taxon>
        <taxon>Ruminococcus</taxon>
    </lineage>
</organism>
<dbReference type="GO" id="GO:0016757">
    <property type="term" value="F:glycosyltransferase activity"/>
    <property type="evidence" value="ECO:0007669"/>
    <property type="project" value="UniProtKB-KW"/>
</dbReference>
<keyword evidence="2 4" id="KW-0808">Transferase</keyword>
<proteinExistence type="predicted"/>
<evidence type="ECO:0000259" key="3">
    <source>
        <dbReference type="Pfam" id="PF00535"/>
    </source>
</evidence>
<evidence type="ECO:0000313" key="4">
    <source>
        <dbReference type="EMBL" id="SFW21495.1"/>
    </source>
</evidence>
<name>A0A1K1MEG2_RUMFL</name>
<dbReference type="InterPro" id="IPR001173">
    <property type="entry name" value="Glyco_trans_2-like"/>
</dbReference>
<evidence type="ECO:0000256" key="2">
    <source>
        <dbReference type="ARBA" id="ARBA00022679"/>
    </source>
</evidence>
<reference evidence="4 5" key="1">
    <citation type="submission" date="2016-11" db="EMBL/GenBank/DDBJ databases">
        <authorList>
            <person name="Jaros S."/>
            <person name="Januszkiewicz K."/>
            <person name="Wedrychowicz H."/>
        </authorList>
    </citation>
    <scope>NUCLEOTIDE SEQUENCE [LARGE SCALE GENOMIC DNA]</scope>
    <source>
        <strain evidence="4 5">YL228</strain>
    </source>
</reference>
<protein>
    <submittedName>
        <fullName evidence="4">Glycosyl transferase family 2</fullName>
    </submittedName>
</protein>
<dbReference type="CDD" id="cd00761">
    <property type="entry name" value="Glyco_tranf_GTA_type"/>
    <property type="match status" value="1"/>
</dbReference>
<dbReference type="PANTHER" id="PTHR22916">
    <property type="entry name" value="GLYCOSYLTRANSFERASE"/>
    <property type="match status" value="1"/>
</dbReference>
<dbReference type="Proteomes" id="UP000183461">
    <property type="component" value="Unassembled WGS sequence"/>
</dbReference>
<accession>A0A1K1MEG2</accession>
<dbReference type="AlphaFoldDB" id="A0A1K1MEG2"/>
<dbReference type="Pfam" id="PF00535">
    <property type="entry name" value="Glycos_transf_2"/>
    <property type="match status" value="1"/>
</dbReference>
<keyword evidence="1" id="KW-0328">Glycosyltransferase</keyword>